<accession>A0ACC2XL07</accession>
<dbReference type="EMBL" id="JASBWU010000002">
    <property type="protein sequence ID" value="KAJ9124049.1"/>
    <property type="molecule type" value="Genomic_DNA"/>
</dbReference>
<name>A0ACC2XL07_9TREE</name>
<evidence type="ECO:0000313" key="1">
    <source>
        <dbReference type="EMBL" id="KAJ9124049.1"/>
    </source>
</evidence>
<proteinExistence type="predicted"/>
<protein>
    <submittedName>
        <fullName evidence="1">Uncharacterized protein</fullName>
    </submittedName>
</protein>
<reference evidence="1" key="1">
    <citation type="submission" date="2023-04" db="EMBL/GenBank/DDBJ databases">
        <title>Draft Genome sequencing of Naganishia species isolated from polar environments using Oxford Nanopore Technology.</title>
        <authorList>
            <person name="Leo P."/>
            <person name="Venkateswaran K."/>
        </authorList>
    </citation>
    <scope>NUCLEOTIDE SEQUENCE</scope>
    <source>
        <strain evidence="1">MNA-CCFEE 5425</strain>
    </source>
</reference>
<organism evidence="1 2">
    <name type="scientific">Naganishia vaughanmartiniae</name>
    <dbReference type="NCBI Taxonomy" id="1424756"/>
    <lineage>
        <taxon>Eukaryota</taxon>
        <taxon>Fungi</taxon>
        <taxon>Dikarya</taxon>
        <taxon>Basidiomycota</taxon>
        <taxon>Agaricomycotina</taxon>
        <taxon>Tremellomycetes</taxon>
        <taxon>Filobasidiales</taxon>
        <taxon>Filobasidiaceae</taxon>
        <taxon>Naganishia</taxon>
    </lineage>
</organism>
<gene>
    <name evidence="1" type="ORF">QFC22_000842</name>
</gene>
<keyword evidence="2" id="KW-1185">Reference proteome</keyword>
<sequence>MESPHPESQPIVSDVISIGDSDDDEPVLSEGQSSLYKKPFRDREMTGELKERPKQAGINGSMSSGAAEILQWRTTTVQEMKMESKKAFRTHWQLYEKNLLEWSERCLALQNENERLKKNLITAALVEMQSKETERQQLELKAKCKRLQEELGKGQNPTGTKDELVLEHHGRSSIVDDSSGTLSARLHDAGINRGVDNGLPRSLSFEDLSAELSQVLSALPNGTDISIGEKLRNLHRDTVDELRKGRLEVASLKSEIGLKQARIEELTVKLSQANAPVTGKSSKVDDTILVGDCNTIAELERVRANLADVSQKLEAANVQKAALQKEIEEHEESKDAMDTEMLALRDKLRQVKEDLEWAETEKENIDEDIVYIMEQSQLTLRDAFRKQKRDIEDLTRNLEEARQAVELHQDDERDLSEQYELLEAKLEKQQEKWQDATKTKQSRINALESEVKKLKQQIKQPRADHISTTKTQQHREVEAKLRICEAEKQTLQEKLDDLEGVQLELKVLKKQFRLAEEKQQRMEKKEAQLRAEKNDYEKQFNTASDLMEKRQRSIDRLTADLKEAQSLLTDKDVKIKGLDRQTNSLSAELEFSADEKIKLEARVVALEEEVDTLNASLKFERDLSSRLKALREPRSNRNDPPHPNETPTRIRNRSVTPGVTPSSSLTSSARKRGPELDLSEEELWDAAMKVSEKIFEGTEGICMACRNKLNSDDVRAVAANDRIAHLVEHHPKVLRNFKAAEIASTQKRPRTESVQL</sequence>
<comment type="caution">
    <text evidence="1">The sequence shown here is derived from an EMBL/GenBank/DDBJ whole genome shotgun (WGS) entry which is preliminary data.</text>
</comment>
<evidence type="ECO:0000313" key="2">
    <source>
        <dbReference type="Proteomes" id="UP001243375"/>
    </source>
</evidence>
<dbReference type="Proteomes" id="UP001243375">
    <property type="component" value="Unassembled WGS sequence"/>
</dbReference>